<dbReference type="Pfam" id="PF06182">
    <property type="entry name" value="ABC2_membrane_6"/>
    <property type="match status" value="1"/>
</dbReference>
<keyword evidence="1" id="KW-0812">Transmembrane</keyword>
<dbReference type="PANTHER" id="PTHR36832:SF1">
    <property type="entry name" value="SLR1174 PROTEIN"/>
    <property type="match status" value="1"/>
</dbReference>
<dbReference type="Proteomes" id="UP000095594">
    <property type="component" value="Unassembled WGS sequence"/>
</dbReference>
<gene>
    <name evidence="2" type="ORF">ERS852471_00845</name>
</gene>
<dbReference type="OrthoDB" id="8582979at2"/>
<dbReference type="InterPro" id="IPR010390">
    <property type="entry name" value="ABC-2_transporter-like"/>
</dbReference>
<keyword evidence="1" id="KW-0472">Membrane</keyword>
<feature type="transmembrane region" description="Helical" evidence="1">
    <location>
        <begin position="238"/>
        <end position="256"/>
    </location>
</feature>
<sequence>MNKLKEIRTYLPFARNTFQKLISYKANVIIFMFGDLLMLAVTYYLWKAIYGSSSEAVINGFTLNQMIIYVFITFLTSLMTSVDISQDISREVLDGSIAINLVRPINYEKRMFFQGLGNVFYNFIVIFLITFMLTTFLFYRYFGYINVINIIIYFISIVLGILISFYFSYIFGLFSFKITNMWGMSQIMQAIIQLLSGTLIPIAFFPSWAQAIVKLFPFSSVIYTPTMIYLGKLSNTEIIVSLGIQVFWIVLLMIIAKSMWKSMIKNLTVVGG</sequence>
<feature type="transmembrane region" description="Helical" evidence="1">
    <location>
        <begin position="194"/>
        <end position="218"/>
    </location>
</feature>
<evidence type="ECO:0000256" key="1">
    <source>
        <dbReference type="SAM" id="Phobius"/>
    </source>
</evidence>
<keyword evidence="1" id="KW-1133">Transmembrane helix</keyword>
<feature type="transmembrane region" description="Helical" evidence="1">
    <location>
        <begin position="119"/>
        <end position="139"/>
    </location>
</feature>
<dbReference type="EMBL" id="CYZX01000004">
    <property type="protein sequence ID" value="CUO03001.1"/>
    <property type="molecule type" value="Genomic_DNA"/>
</dbReference>
<reference evidence="2 3" key="1">
    <citation type="submission" date="2015-09" db="EMBL/GenBank/DDBJ databases">
        <authorList>
            <consortium name="Pathogen Informatics"/>
        </authorList>
    </citation>
    <scope>NUCLEOTIDE SEQUENCE [LARGE SCALE GENOMIC DNA]</scope>
    <source>
        <strain evidence="2 3">2789STDY5834856</strain>
    </source>
</reference>
<dbReference type="PANTHER" id="PTHR36832">
    <property type="entry name" value="SLR1174 PROTEIN-RELATED"/>
    <property type="match status" value="1"/>
</dbReference>
<evidence type="ECO:0000313" key="3">
    <source>
        <dbReference type="Proteomes" id="UP000095594"/>
    </source>
</evidence>
<name>A0A174BPG3_9CLOT</name>
<feature type="transmembrane region" description="Helical" evidence="1">
    <location>
        <begin position="66"/>
        <end position="84"/>
    </location>
</feature>
<proteinExistence type="predicted"/>
<evidence type="ECO:0000313" key="2">
    <source>
        <dbReference type="EMBL" id="CUO03001.1"/>
    </source>
</evidence>
<dbReference type="RefSeq" id="WP_055264240.1">
    <property type="nucleotide sequence ID" value="NZ_CABIXQ010000004.1"/>
</dbReference>
<organism evidence="2 3">
    <name type="scientific">Clostridium disporicum</name>
    <dbReference type="NCBI Taxonomy" id="84024"/>
    <lineage>
        <taxon>Bacteria</taxon>
        <taxon>Bacillati</taxon>
        <taxon>Bacillota</taxon>
        <taxon>Clostridia</taxon>
        <taxon>Eubacteriales</taxon>
        <taxon>Clostridiaceae</taxon>
        <taxon>Clostridium</taxon>
    </lineage>
</organism>
<protein>
    <submittedName>
        <fullName evidence="2">ABC transporter permease</fullName>
    </submittedName>
</protein>
<dbReference type="AlphaFoldDB" id="A0A174BPG3"/>
<feature type="transmembrane region" description="Helical" evidence="1">
    <location>
        <begin position="151"/>
        <end position="174"/>
    </location>
</feature>
<accession>A0A174BPG3</accession>
<feature type="transmembrane region" description="Helical" evidence="1">
    <location>
        <begin position="21"/>
        <end position="46"/>
    </location>
</feature>